<dbReference type="InterPro" id="IPR000433">
    <property type="entry name" value="Znf_ZZ"/>
</dbReference>
<protein>
    <submittedName>
        <fullName evidence="10">Uncharacterized protein</fullName>
    </submittedName>
</protein>
<name>A0A821V0Q6_9BILA</name>
<dbReference type="Pfam" id="PF00569">
    <property type="entry name" value="ZZ"/>
    <property type="match status" value="1"/>
</dbReference>
<dbReference type="GO" id="GO:0005886">
    <property type="term" value="C:plasma membrane"/>
    <property type="evidence" value="ECO:0007669"/>
    <property type="project" value="TreeGrafter"/>
</dbReference>
<dbReference type="EMBL" id="CAJOBP010075902">
    <property type="protein sequence ID" value="CAF4898385.1"/>
    <property type="molecule type" value="Genomic_DNA"/>
</dbReference>
<gene>
    <name evidence="10" type="ORF">UJA718_LOCUS45402</name>
</gene>
<keyword evidence="4" id="KW-0863">Zinc-finger</keyword>
<feature type="non-terminal residue" evidence="10">
    <location>
        <position position="1"/>
    </location>
</feature>
<evidence type="ECO:0000259" key="9">
    <source>
        <dbReference type="Pfam" id="PF09069"/>
    </source>
</evidence>
<organism evidence="10 11">
    <name type="scientific">Rotaria socialis</name>
    <dbReference type="NCBI Taxonomy" id="392032"/>
    <lineage>
        <taxon>Eukaryota</taxon>
        <taxon>Metazoa</taxon>
        <taxon>Spiralia</taxon>
        <taxon>Gnathifera</taxon>
        <taxon>Rotifera</taxon>
        <taxon>Eurotatoria</taxon>
        <taxon>Bdelloidea</taxon>
        <taxon>Philodinida</taxon>
        <taxon>Philodinidae</taxon>
        <taxon>Rotaria</taxon>
    </lineage>
</organism>
<evidence type="ECO:0000256" key="3">
    <source>
        <dbReference type="ARBA" id="ARBA00022723"/>
    </source>
</evidence>
<keyword evidence="5" id="KW-0862">Zinc</keyword>
<dbReference type="AlphaFoldDB" id="A0A821V0Q6"/>
<keyword evidence="6" id="KW-0106">Calcium</keyword>
<keyword evidence="3" id="KW-0479">Metal-binding</keyword>
<dbReference type="PANTHER" id="PTHR12268">
    <property type="entry name" value="E3 UBIQUITIN-PROTEIN LIGASE KCMF1"/>
    <property type="match status" value="1"/>
</dbReference>
<evidence type="ECO:0000256" key="5">
    <source>
        <dbReference type="ARBA" id="ARBA00022833"/>
    </source>
</evidence>
<feature type="non-terminal residue" evidence="10">
    <location>
        <position position="65"/>
    </location>
</feature>
<proteinExistence type="predicted"/>
<accession>A0A821V0Q6</accession>
<dbReference type="Pfam" id="PF09069">
    <property type="entry name" value="EF-hand_3"/>
    <property type="match status" value="1"/>
</dbReference>
<evidence type="ECO:0000256" key="6">
    <source>
        <dbReference type="ARBA" id="ARBA00022837"/>
    </source>
</evidence>
<dbReference type="InterPro" id="IPR050774">
    <property type="entry name" value="KCMF1/Dystrophin"/>
</dbReference>
<dbReference type="GO" id="GO:0099536">
    <property type="term" value="P:synaptic signaling"/>
    <property type="evidence" value="ECO:0007669"/>
    <property type="project" value="TreeGrafter"/>
</dbReference>
<evidence type="ECO:0000256" key="4">
    <source>
        <dbReference type="ARBA" id="ARBA00022771"/>
    </source>
</evidence>
<evidence type="ECO:0000313" key="11">
    <source>
        <dbReference type="Proteomes" id="UP000663873"/>
    </source>
</evidence>
<evidence type="ECO:0000256" key="1">
    <source>
        <dbReference type="ARBA" id="ARBA00004496"/>
    </source>
</evidence>
<keyword evidence="7" id="KW-0206">Cytoskeleton</keyword>
<comment type="subcellular location">
    <subcellularLocation>
        <location evidence="1">Cytoplasm</location>
    </subcellularLocation>
</comment>
<dbReference type="InterPro" id="IPR015154">
    <property type="entry name" value="EF-hand_dom_typ2"/>
</dbReference>
<evidence type="ECO:0000259" key="8">
    <source>
        <dbReference type="Pfam" id="PF00569"/>
    </source>
</evidence>
<dbReference type="GO" id="GO:0008270">
    <property type="term" value="F:zinc ion binding"/>
    <property type="evidence" value="ECO:0007669"/>
    <property type="project" value="UniProtKB-KW"/>
</dbReference>
<comment type="caution">
    <text evidence="10">The sequence shown here is derived from an EMBL/GenBank/DDBJ whole genome shotgun (WGS) entry which is preliminary data.</text>
</comment>
<feature type="domain" description="EF-hand" evidence="9">
    <location>
        <begin position="7"/>
        <end position="33"/>
    </location>
</feature>
<keyword evidence="11" id="KW-1185">Reference proteome</keyword>
<evidence type="ECO:0000256" key="2">
    <source>
        <dbReference type="ARBA" id="ARBA00022490"/>
    </source>
</evidence>
<keyword evidence="2" id="KW-0963">Cytoplasm</keyword>
<sequence length="65" mass="7578">IHNPDVLTANDFLEWVKLEPQSLVWLPVMHRLAASEAAKHEARCSICKLYPILGFRYRSLKHFNC</sequence>
<evidence type="ECO:0000256" key="7">
    <source>
        <dbReference type="ARBA" id="ARBA00023212"/>
    </source>
</evidence>
<dbReference type="SUPFAM" id="SSF47473">
    <property type="entry name" value="EF-hand"/>
    <property type="match status" value="1"/>
</dbReference>
<dbReference type="Gene3D" id="6.10.140.70">
    <property type="match status" value="1"/>
</dbReference>
<dbReference type="Proteomes" id="UP000663873">
    <property type="component" value="Unassembled WGS sequence"/>
</dbReference>
<reference evidence="10" key="1">
    <citation type="submission" date="2021-02" db="EMBL/GenBank/DDBJ databases">
        <authorList>
            <person name="Nowell W R."/>
        </authorList>
    </citation>
    <scope>NUCLEOTIDE SEQUENCE</scope>
</reference>
<dbReference type="InterPro" id="IPR011992">
    <property type="entry name" value="EF-hand-dom_pair"/>
</dbReference>
<dbReference type="GO" id="GO:0045202">
    <property type="term" value="C:synapse"/>
    <property type="evidence" value="ECO:0007669"/>
    <property type="project" value="GOC"/>
</dbReference>
<feature type="domain" description="ZZ-type" evidence="8">
    <location>
        <begin position="39"/>
        <end position="64"/>
    </location>
</feature>
<evidence type="ECO:0000313" key="10">
    <source>
        <dbReference type="EMBL" id="CAF4898385.1"/>
    </source>
</evidence>
<dbReference type="PANTHER" id="PTHR12268:SF14">
    <property type="entry name" value="DYSTROPHIN-1"/>
    <property type="match status" value="1"/>
</dbReference>